<sequence length="350" mass="37088">MSMMKAVVTTSDGNVALKDVPKPKLRPTEVLVKIFAAAQNPPDHFMITFGAPEGLILGRDFAGKVEAIGAEVPPGVRFVGERVAGFLNSGLNKGDSGAFAEYCVADANVLVSLPDSLTYEEAAGLGLAGFTAAQALWISQKGIPTPKAPAAAAFPILVWAGASSVGQYTIQLAKLSGLRVVTTASPKNHELLKTLGADAVFDYRDPEVVSKIRAWTDNQLAHAVDCISDATTTKQVAACMGTGGGSIALTLPEPIDAPGLHAQFDLVYTMLGKAFDHPMVGLFPMSPERYEFGKATAQLLTQLLSEGKLRPTPMKLVPNGLSDVGQWLEYMKQGKVSGEKITYRIAQESK</sequence>
<feature type="domain" description="Enoyl reductase (ER)" evidence="1">
    <location>
        <begin position="10"/>
        <end position="342"/>
    </location>
</feature>
<dbReference type="Pfam" id="PF08240">
    <property type="entry name" value="ADH_N"/>
    <property type="match status" value="1"/>
</dbReference>
<dbReference type="InterPro" id="IPR013154">
    <property type="entry name" value="ADH-like_N"/>
</dbReference>
<dbReference type="SUPFAM" id="SSF50129">
    <property type="entry name" value="GroES-like"/>
    <property type="match status" value="1"/>
</dbReference>
<gene>
    <name evidence="2" type="ORF">R3P38DRAFT_2919243</name>
</gene>
<keyword evidence="3" id="KW-1185">Reference proteome</keyword>
<dbReference type="InterPro" id="IPR011032">
    <property type="entry name" value="GroES-like_sf"/>
</dbReference>
<accession>A0AAW0C298</accession>
<dbReference type="CDD" id="cd08249">
    <property type="entry name" value="enoyl_reductase_like"/>
    <property type="match status" value="1"/>
</dbReference>
<feature type="non-terminal residue" evidence="2">
    <location>
        <position position="1"/>
    </location>
</feature>
<protein>
    <submittedName>
        <fullName evidence="2">Chaperonin 10-like protein</fullName>
    </submittedName>
</protein>
<name>A0AAW0C298_9AGAR</name>
<reference evidence="2 3" key="1">
    <citation type="journal article" date="2024" name="J Genomics">
        <title>Draft genome sequencing and assembly of Favolaschia claudopus CIRM-BRFM 2984 isolated from oak limbs.</title>
        <authorList>
            <person name="Navarro D."/>
            <person name="Drula E."/>
            <person name="Chaduli D."/>
            <person name="Cazenave R."/>
            <person name="Ahrendt S."/>
            <person name="Wang J."/>
            <person name="Lipzen A."/>
            <person name="Daum C."/>
            <person name="Barry K."/>
            <person name="Grigoriev I.V."/>
            <person name="Favel A."/>
            <person name="Rosso M.N."/>
            <person name="Martin F."/>
        </authorList>
    </citation>
    <scope>NUCLEOTIDE SEQUENCE [LARGE SCALE GENOMIC DNA]</scope>
    <source>
        <strain evidence="2 3">CIRM-BRFM 2984</strain>
    </source>
</reference>
<dbReference type="Gene3D" id="3.90.180.10">
    <property type="entry name" value="Medium-chain alcohol dehydrogenases, catalytic domain"/>
    <property type="match status" value="1"/>
</dbReference>
<evidence type="ECO:0000259" key="1">
    <source>
        <dbReference type="SMART" id="SM00829"/>
    </source>
</evidence>
<dbReference type="Proteomes" id="UP001362999">
    <property type="component" value="Unassembled WGS sequence"/>
</dbReference>
<dbReference type="EMBL" id="JAWWNJ010000023">
    <property type="protein sequence ID" value="KAK7032846.1"/>
    <property type="molecule type" value="Genomic_DNA"/>
</dbReference>
<dbReference type="Gene3D" id="3.40.50.720">
    <property type="entry name" value="NAD(P)-binding Rossmann-like Domain"/>
    <property type="match status" value="1"/>
</dbReference>
<dbReference type="InterPro" id="IPR013149">
    <property type="entry name" value="ADH-like_C"/>
</dbReference>
<comment type="caution">
    <text evidence="2">The sequence shown here is derived from an EMBL/GenBank/DDBJ whole genome shotgun (WGS) entry which is preliminary data.</text>
</comment>
<dbReference type="PANTHER" id="PTHR45348">
    <property type="entry name" value="HYPOTHETICAL OXIDOREDUCTASE (EUROFUNG)"/>
    <property type="match status" value="1"/>
</dbReference>
<dbReference type="SMART" id="SM00829">
    <property type="entry name" value="PKS_ER"/>
    <property type="match status" value="1"/>
</dbReference>
<proteinExistence type="predicted"/>
<dbReference type="InterPro" id="IPR036291">
    <property type="entry name" value="NAD(P)-bd_dom_sf"/>
</dbReference>
<dbReference type="InterPro" id="IPR020843">
    <property type="entry name" value="ER"/>
</dbReference>
<dbReference type="GO" id="GO:0016651">
    <property type="term" value="F:oxidoreductase activity, acting on NAD(P)H"/>
    <property type="evidence" value="ECO:0007669"/>
    <property type="project" value="InterPro"/>
</dbReference>
<evidence type="ECO:0000313" key="3">
    <source>
        <dbReference type="Proteomes" id="UP001362999"/>
    </source>
</evidence>
<evidence type="ECO:0000313" key="2">
    <source>
        <dbReference type="EMBL" id="KAK7032846.1"/>
    </source>
</evidence>
<dbReference type="InterPro" id="IPR047122">
    <property type="entry name" value="Trans-enoyl_RdTase-like"/>
</dbReference>
<dbReference type="AlphaFoldDB" id="A0AAW0C298"/>
<dbReference type="PANTHER" id="PTHR45348:SF2">
    <property type="entry name" value="ZINC-TYPE ALCOHOL DEHYDROGENASE-LIKE PROTEIN C2E1P3.01"/>
    <property type="match status" value="1"/>
</dbReference>
<organism evidence="2 3">
    <name type="scientific">Favolaschia claudopus</name>
    <dbReference type="NCBI Taxonomy" id="2862362"/>
    <lineage>
        <taxon>Eukaryota</taxon>
        <taxon>Fungi</taxon>
        <taxon>Dikarya</taxon>
        <taxon>Basidiomycota</taxon>
        <taxon>Agaricomycotina</taxon>
        <taxon>Agaricomycetes</taxon>
        <taxon>Agaricomycetidae</taxon>
        <taxon>Agaricales</taxon>
        <taxon>Marasmiineae</taxon>
        <taxon>Mycenaceae</taxon>
        <taxon>Favolaschia</taxon>
    </lineage>
</organism>
<dbReference type="SUPFAM" id="SSF51735">
    <property type="entry name" value="NAD(P)-binding Rossmann-fold domains"/>
    <property type="match status" value="1"/>
</dbReference>
<dbReference type="Pfam" id="PF00107">
    <property type="entry name" value="ADH_zinc_N"/>
    <property type="match status" value="1"/>
</dbReference>